<keyword evidence="1" id="KW-0732">Signal</keyword>
<evidence type="ECO:0000313" key="2">
    <source>
        <dbReference type="EMBL" id="TWO69714.1"/>
    </source>
</evidence>
<dbReference type="PANTHER" id="PTHR36302">
    <property type="entry name" value="BLR7088 PROTEIN"/>
    <property type="match status" value="1"/>
</dbReference>
<proteinExistence type="predicted"/>
<evidence type="ECO:0000313" key="3">
    <source>
        <dbReference type="Proteomes" id="UP000318199"/>
    </source>
</evidence>
<dbReference type="Gene3D" id="2.60.40.1890">
    <property type="entry name" value="PCu(A)C copper chaperone"/>
    <property type="match status" value="1"/>
</dbReference>
<gene>
    <name evidence="2" type="ORF">FN976_17980</name>
</gene>
<reference evidence="2 3" key="1">
    <citation type="submission" date="2019-07" db="EMBL/GenBank/DDBJ databases">
        <title>Caenimonas sedimenti sp. nov., isolated from activated sludge.</title>
        <authorList>
            <person name="Xu J."/>
        </authorList>
    </citation>
    <scope>NUCLEOTIDE SEQUENCE [LARGE SCALE GENOMIC DNA]</scope>
    <source>
        <strain evidence="2 3">HX-9-20</strain>
    </source>
</reference>
<protein>
    <submittedName>
        <fullName evidence="2">Copper chaperone PCu(A)C</fullName>
    </submittedName>
</protein>
<accession>A0A562ZNI8</accession>
<dbReference type="EMBL" id="VOBQ01000014">
    <property type="protein sequence ID" value="TWO69714.1"/>
    <property type="molecule type" value="Genomic_DNA"/>
</dbReference>
<dbReference type="InterPro" id="IPR058248">
    <property type="entry name" value="Lxx211020-like"/>
</dbReference>
<dbReference type="InterPro" id="IPR007410">
    <property type="entry name" value="LpqE-like"/>
</dbReference>
<keyword evidence="3" id="KW-1185">Reference proteome</keyword>
<dbReference type="PANTHER" id="PTHR36302:SF1">
    <property type="entry name" value="COPPER CHAPERONE PCU(A)C"/>
    <property type="match status" value="1"/>
</dbReference>
<dbReference type="Pfam" id="PF04314">
    <property type="entry name" value="PCuAC"/>
    <property type="match status" value="1"/>
</dbReference>
<dbReference type="OrthoDB" id="9796962at2"/>
<dbReference type="SUPFAM" id="SSF110087">
    <property type="entry name" value="DR1885-like metal-binding protein"/>
    <property type="match status" value="1"/>
</dbReference>
<comment type="caution">
    <text evidence="2">The sequence shown here is derived from an EMBL/GenBank/DDBJ whole genome shotgun (WGS) entry which is preliminary data.</text>
</comment>
<feature type="signal peptide" evidence="1">
    <location>
        <begin position="1"/>
        <end position="19"/>
    </location>
</feature>
<name>A0A562ZNI8_9BURK</name>
<dbReference type="Proteomes" id="UP000318199">
    <property type="component" value="Unassembled WGS sequence"/>
</dbReference>
<feature type="chain" id="PRO_5021959934" evidence="1">
    <location>
        <begin position="20"/>
        <end position="148"/>
    </location>
</feature>
<sequence length="148" mass="15813">MRNLILSMTLMLAAGAMQAQEAAVRVDGAWARASVQGQSGTGAFMTLTAREPLTLVGVSTPVAGVAELHEMKMEGDVMKMRAIEGLALPGGRPVELKPGGHHLMLMELKMPLKPDTRVPVTLHLRDAKGALRKLEVSVPVAVRAPHKH</sequence>
<dbReference type="InterPro" id="IPR036182">
    <property type="entry name" value="PCuAC_sf"/>
</dbReference>
<dbReference type="AlphaFoldDB" id="A0A562ZNI8"/>
<evidence type="ECO:0000256" key="1">
    <source>
        <dbReference type="SAM" id="SignalP"/>
    </source>
</evidence>
<organism evidence="2 3">
    <name type="scientific">Caenimonas sedimenti</name>
    <dbReference type="NCBI Taxonomy" id="2596921"/>
    <lineage>
        <taxon>Bacteria</taxon>
        <taxon>Pseudomonadati</taxon>
        <taxon>Pseudomonadota</taxon>
        <taxon>Betaproteobacteria</taxon>
        <taxon>Burkholderiales</taxon>
        <taxon>Comamonadaceae</taxon>
        <taxon>Caenimonas</taxon>
    </lineage>
</organism>